<evidence type="ECO:0000259" key="3">
    <source>
        <dbReference type="PROSITE" id="PS50208"/>
    </source>
</evidence>
<dbReference type="SMART" id="SM00671">
    <property type="entry name" value="SEL1"/>
    <property type="match status" value="5"/>
</dbReference>
<dbReference type="RefSeq" id="WP_090165208.1">
    <property type="nucleotide sequence ID" value="NZ_FOFB01000002.1"/>
</dbReference>
<dbReference type="Pfam" id="PF08238">
    <property type="entry name" value="Sel1"/>
    <property type="match status" value="5"/>
</dbReference>
<dbReference type="InterPro" id="IPR011990">
    <property type="entry name" value="TPR-like_helical_dom_sf"/>
</dbReference>
<keyword evidence="2" id="KW-0732">Signal</keyword>
<dbReference type="GO" id="GO:0006508">
    <property type="term" value="P:proteolysis"/>
    <property type="evidence" value="ECO:0007669"/>
    <property type="project" value="InterPro"/>
</dbReference>
<keyword evidence="5" id="KW-1185">Reference proteome</keyword>
<dbReference type="InterPro" id="IPR006597">
    <property type="entry name" value="Sel1-like"/>
</dbReference>
<dbReference type="SUPFAM" id="SSF81901">
    <property type="entry name" value="HCP-like"/>
    <property type="match status" value="2"/>
</dbReference>
<evidence type="ECO:0000256" key="2">
    <source>
        <dbReference type="SAM" id="SignalP"/>
    </source>
</evidence>
<evidence type="ECO:0000313" key="5">
    <source>
        <dbReference type="Proteomes" id="UP000199021"/>
    </source>
</evidence>
<gene>
    <name evidence="4" type="ORF">SAMN05444359_1023</name>
</gene>
<dbReference type="SUPFAM" id="SSF52129">
    <property type="entry name" value="Caspase-like"/>
    <property type="match status" value="1"/>
</dbReference>
<dbReference type="InterPro" id="IPR001309">
    <property type="entry name" value="Pept_C14_p20"/>
</dbReference>
<dbReference type="Gene3D" id="1.25.40.10">
    <property type="entry name" value="Tetratricopeptide repeat domain"/>
    <property type="match status" value="2"/>
</dbReference>
<dbReference type="InterPro" id="IPR011600">
    <property type="entry name" value="Pept_C14_caspase"/>
</dbReference>
<feature type="signal peptide" evidence="2">
    <location>
        <begin position="1"/>
        <end position="21"/>
    </location>
</feature>
<dbReference type="OrthoDB" id="9813021at2"/>
<dbReference type="PROSITE" id="PS50208">
    <property type="entry name" value="CASPASE_P20"/>
    <property type="match status" value="1"/>
</dbReference>
<proteinExistence type="inferred from homology"/>
<dbReference type="PRINTS" id="PR00376">
    <property type="entry name" value="IL1BCENZYME"/>
</dbReference>
<sequence>MKALKSFFLLNLLLFTTTALDAQINTEEANYRNWVKSENSKGIALVIGNSNYLHNGKLLEPANDAQLIANSISTKNYDVEIGLNLTKDSLEKLIIDFSEKLKRYDQVIVFYAGHGFQIDGENYLIPTDANPQKKEEVKLECVNINSFLQAINDPDKPKLIILDACRNNPFKKDWTDSQRSLLTEGMNNVSAIRNSLLIFSTTKNTTVLDNNPFTESLSAEIEQGGCISKIMSNVASLVRKLRPNQVIWQEGILEKELCFDQSGYRYNPNNTQSNERNNLPDEDKDGIPDALDNCIMEAGVPENSGCPPESSFDWWRRIENENTSPTDLHKEAIVLSKASSPDAKGKLSFMYRRAVGVSRNYEIALQLAQDAAKEGDAFAQNNLAMLYMSGKGVPVNVKNAFYWGKKSADNGDVFGQFLTGYCYEGGRGVDQSDSLAIIYYTLSANQGYTSPQINLALIFADENRGNDMKKAFYWYSMAAENGHPKAQNNLGSMYLRGDGVEQSDIKAIEYYRRAAQQGHKTAQDNLLKLGEKW</sequence>
<dbReference type="GO" id="GO:0004197">
    <property type="term" value="F:cysteine-type endopeptidase activity"/>
    <property type="evidence" value="ECO:0007669"/>
    <property type="project" value="InterPro"/>
</dbReference>
<dbReference type="InterPro" id="IPR015917">
    <property type="entry name" value="Pept_C14A"/>
</dbReference>
<name>A0A1H9A903_9BACT</name>
<protein>
    <submittedName>
        <fullName evidence="4">TPR repeat</fullName>
    </submittedName>
</protein>
<feature type="domain" description="Caspase family p20" evidence="3">
    <location>
        <begin position="40"/>
        <end position="169"/>
    </location>
</feature>
<dbReference type="InParanoid" id="A0A1H9A903"/>
<evidence type="ECO:0000313" key="4">
    <source>
        <dbReference type="EMBL" id="SEP72967.1"/>
    </source>
</evidence>
<reference evidence="5" key="1">
    <citation type="submission" date="2016-10" db="EMBL/GenBank/DDBJ databases">
        <authorList>
            <person name="Varghese N."/>
            <person name="Submissions S."/>
        </authorList>
    </citation>
    <scope>NUCLEOTIDE SEQUENCE [LARGE SCALE GENOMIC DNA]</scope>
    <source>
        <strain evidence="5">DSM 24740</strain>
    </source>
</reference>
<dbReference type="Gene3D" id="3.40.50.1460">
    <property type="match status" value="1"/>
</dbReference>
<organism evidence="4 5">
    <name type="scientific">Neolewinella agarilytica</name>
    <dbReference type="NCBI Taxonomy" id="478744"/>
    <lineage>
        <taxon>Bacteria</taxon>
        <taxon>Pseudomonadati</taxon>
        <taxon>Bacteroidota</taxon>
        <taxon>Saprospiria</taxon>
        <taxon>Saprospirales</taxon>
        <taxon>Lewinellaceae</taxon>
        <taxon>Neolewinella</taxon>
    </lineage>
</organism>
<dbReference type="STRING" id="478744.SAMN05444359_1023"/>
<dbReference type="InterPro" id="IPR052039">
    <property type="entry name" value="Caspase-related_regulators"/>
</dbReference>
<feature type="chain" id="PRO_5011715095" evidence="2">
    <location>
        <begin position="22"/>
        <end position="533"/>
    </location>
</feature>
<dbReference type="PANTHER" id="PTHR22576:SF37">
    <property type="entry name" value="MUCOSA-ASSOCIATED LYMPHOID TISSUE LYMPHOMA TRANSLOCATION PROTEIN 1"/>
    <property type="match status" value="1"/>
</dbReference>
<dbReference type="PANTHER" id="PTHR22576">
    <property type="entry name" value="MUCOSA ASSOCIATED LYMPHOID TISSUE LYMPHOMA TRANSLOCATION PROTEIN 1/PARACASPASE"/>
    <property type="match status" value="1"/>
</dbReference>
<evidence type="ECO:0000256" key="1">
    <source>
        <dbReference type="ARBA" id="ARBA00010134"/>
    </source>
</evidence>
<accession>A0A1H9A903</accession>
<dbReference type="EMBL" id="FOFB01000002">
    <property type="protein sequence ID" value="SEP72967.1"/>
    <property type="molecule type" value="Genomic_DNA"/>
</dbReference>
<dbReference type="Pfam" id="PF00656">
    <property type="entry name" value="Peptidase_C14"/>
    <property type="match status" value="1"/>
</dbReference>
<dbReference type="InterPro" id="IPR029030">
    <property type="entry name" value="Caspase-like_dom_sf"/>
</dbReference>
<dbReference type="Proteomes" id="UP000199021">
    <property type="component" value="Unassembled WGS sequence"/>
</dbReference>
<comment type="similarity">
    <text evidence="1">Belongs to the peptidase C14A family.</text>
</comment>
<dbReference type="SMART" id="SM00115">
    <property type="entry name" value="CASc"/>
    <property type="match status" value="1"/>
</dbReference>
<dbReference type="AlphaFoldDB" id="A0A1H9A903"/>